<organism evidence="1 2">
    <name type="scientific">Metallococcus carri</name>
    <dbReference type="NCBI Taxonomy" id="1656884"/>
    <lineage>
        <taxon>Bacteria</taxon>
        <taxon>Bacillati</taxon>
        <taxon>Actinomycetota</taxon>
        <taxon>Actinomycetes</taxon>
        <taxon>Micrococcales</taxon>
        <taxon>Dermacoccaceae</taxon>
        <taxon>Metallococcus</taxon>
    </lineage>
</organism>
<dbReference type="Proteomes" id="UP000744769">
    <property type="component" value="Unassembled WGS sequence"/>
</dbReference>
<gene>
    <name evidence="1" type="ORF">G9U51_10680</name>
</gene>
<evidence type="ECO:0000313" key="1">
    <source>
        <dbReference type="EMBL" id="NHN56239.1"/>
    </source>
</evidence>
<comment type="caution">
    <text evidence="1">The sequence shown here is derived from an EMBL/GenBank/DDBJ whole genome shotgun (WGS) entry which is preliminary data.</text>
</comment>
<dbReference type="InterPro" id="IPR010179">
    <property type="entry name" value="CRISPR-assoc_prot_Cse3"/>
</dbReference>
<reference evidence="1" key="1">
    <citation type="submission" date="2020-03" db="EMBL/GenBank/DDBJ databases">
        <title>Draft sequencing of Calidifontibacter sp. DB0510.</title>
        <authorList>
            <person name="Kim D.-U."/>
        </authorList>
    </citation>
    <scope>NUCLEOTIDE SEQUENCE</scope>
    <source>
        <strain evidence="1">DB0510</strain>
    </source>
</reference>
<dbReference type="RefSeq" id="WP_166196812.1">
    <property type="nucleotide sequence ID" value="NZ_JAAOIV010000007.1"/>
</dbReference>
<dbReference type="Gene3D" id="3.30.70.1210">
    <property type="entry name" value="Crispr-associated protein, domain 2"/>
    <property type="match status" value="1"/>
</dbReference>
<dbReference type="Pfam" id="PF08798">
    <property type="entry name" value="CRISPR_assoc"/>
    <property type="match status" value="1"/>
</dbReference>
<proteinExistence type="predicted"/>
<dbReference type="EMBL" id="JAAOIV010000007">
    <property type="protein sequence ID" value="NHN56239.1"/>
    <property type="molecule type" value="Genomic_DNA"/>
</dbReference>
<dbReference type="SUPFAM" id="SSF117987">
    <property type="entry name" value="CRISPR-associated protein"/>
    <property type="match status" value="1"/>
</dbReference>
<sequence>MDVVTHWPLDAAHLRLAANPDTLHKRVMRYLPDLGGRSSAIRADTDTQYRVDLPNDVCGDRGRITLRLRSHALEGFTASEGAPQLANGIRLTAVVAAEKRATQDDGRVRIRPVTDDEAEEWARELLRRHGFDTSTLAVSAARAFGSLKARRSVHFTVRDIVATVNIADPALAALAVERGIGRGRAYGLGMLVAMPSAAPVRAESAS</sequence>
<dbReference type="SMART" id="SM01101">
    <property type="entry name" value="CRISPR_assoc"/>
    <property type="match status" value="1"/>
</dbReference>
<evidence type="ECO:0000313" key="2">
    <source>
        <dbReference type="Proteomes" id="UP000744769"/>
    </source>
</evidence>
<dbReference type="AlphaFoldDB" id="A0A967EAT4"/>
<protein>
    <submittedName>
        <fullName evidence="1">Type I-E CRISPR-associated protein Cas6/Cse3/CasE</fullName>
    </submittedName>
</protein>
<accession>A0A967EAT4</accession>
<name>A0A967EAT4_9MICO</name>
<keyword evidence="2" id="KW-1185">Reference proteome</keyword>